<keyword evidence="1" id="KW-0732">Signal</keyword>
<organism evidence="3 4">
    <name type="scientific">Pseudogemmobacter humi</name>
    <dbReference type="NCBI Taxonomy" id="2483812"/>
    <lineage>
        <taxon>Bacteria</taxon>
        <taxon>Pseudomonadati</taxon>
        <taxon>Pseudomonadota</taxon>
        <taxon>Alphaproteobacteria</taxon>
        <taxon>Rhodobacterales</taxon>
        <taxon>Paracoccaceae</taxon>
        <taxon>Pseudogemmobacter</taxon>
    </lineage>
</organism>
<evidence type="ECO:0000313" key="3">
    <source>
        <dbReference type="EMBL" id="VDC33004.1"/>
    </source>
</evidence>
<dbReference type="InterPro" id="IPR002477">
    <property type="entry name" value="Peptidoglycan-bd-like"/>
</dbReference>
<dbReference type="Pfam" id="PF01471">
    <property type="entry name" value="PG_binding_1"/>
    <property type="match status" value="1"/>
</dbReference>
<dbReference type="Gene3D" id="1.10.101.10">
    <property type="entry name" value="PGBD-like superfamily/PGBD"/>
    <property type="match status" value="1"/>
</dbReference>
<dbReference type="OrthoDB" id="7932821at2"/>
<sequence length="164" mass="17688">MLPKFRTMTIAALSAGAVALSSMPALAWGKKEQGFVAGVAAAIIVDQLIESGKHRKEHRAPTYYYDTPRYAEPAPVYKEPRRSTKSYSSVHSTPAAQAFRTYSPGERKAIQRNLRAAGYYYGGIDGVFGSGTYNAVTAYARDMGASGNLRTTGGAFAVYDGLLF</sequence>
<accession>A0A3P5XVA0</accession>
<gene>
    <name evidence="3" type="ORF">XINFAN_03550</name>
</gene>
<feature type="domain" description="Peptidoglycan binding-like" evidence="2">
    <location>
        <begin position="106"/>
        <end position="144"/>
    </location>
</feature>
<protein>
    <submittedName>
        <fullName evidence="3">Peptidoglycan binding domain protein</fullName>
    </submittedName>
</protein>
<evidence type="ECO:0000313" key="4">
    <source>
        <dbReference type="Proteomes" id="UP000277498"/>
    </source>
</evidence>
<dbReference type="RefSeq" id="WP_124088246.1">
    <property type="nucleotide sequence ID" value="NZ_UXAW01000101.1"/>
</dbReference>
<evidence type="ECO:0000259" key="2">
    <source>
        <dbReference type="Pfam" id="PF01471"/>
    </source>
</evidence>
<dbReference type="SUPFAM" id="SSF47090">
    <property type="entry name" value="PGBD-like"/>
    <property type="match status" value="1"/>
</dbReference>
<dbReference type="Proteomes" id="UP000277498">
    <property type="component" value="Unassembled WGS sequence"/>
</dbReference>
<reference evidence="3 4" key="1">
    <citation type="submission" date="2018-11" db="EMBL/GenBank/DDBJ databases">
        <authorList>
            <person name="Criscuolo A."/>
        </authorList>
    </citation>
    <scope>NUCLEOTIDE SEQUENCE [LARGE SCALE GENOMIC DNA]</scope>
    <source>
        <strain evidence="3">ACIP111625</strain>
    </source>
</reference>
<evidence type="ECO:0000256" key="1">
    <source>
        <dbReference type="SAM" id="SignalP"/>
    </source>
</evidence>
<proteinExistence type="predicted"/>
<dbReference type="EMBL" id="UXAW01000101">
    <property type="protein sequence ID" value="VDC33004.1"/>
    <property type="molecule type" value="Genomic_DNA"/>
</dbReference>
<feature type="signal peptide" evidence="1">
    <location>
        <begin position="1"/>
        <end position="27"/>
    </location>
</feature>
<feature type="chain" id="PRO_5018190842" evidence="1">
    <location>
        <begin position="28"/>
        <end position="164"/>
    </location>
</feature>
<keyword evidence="4" id="KW-1185">Reference proteome</keyword>
<dbReference type="AlphaFoldDB" id="A0A3P5XVA0"/>
<dbReference type="InterPro" id="IPR036366">
    <property type="entry name" value="PGBDSf"/>
</dbReference>
<dbReference type="InterPro" id="IPR036365">
    <property type="entry name" value="PGBD-like_sf"/>
</dbReference>
<name>A0A3P5XVA0_9RHOB</name>